<feature type="transmembrane region" description="Helical" evidence="1">
    <location>
        <begin position="73"/>
        <end position="91"/>
    </location>
</feature>
<evidence type="ECO:0000256" key="1">
    <source>
        <dbReference type="SAM" id="Phobius"/>
    </source>
</evidence>
<dbReference type="KEGG" id="fek:C1H87_23175"/>
<keyword evidence="1" id="KW-0812">Transmembrane</keyword>
<keyword evidence="1" id="KW-1133">Transmembrane helix</keyword>
<dbReference type="AlphaFoldDB" id="A0A2K9PWN0"/>
<evidence type="ECO:0000313" key="3">
    <source>
        <dbReference type="Proteomes" id="UP000235826"/>
    </source>
</evidence>
<proteinExistence type="predicted"/>
<accession>A0A2K9PWN0</accession>
<keyword evidence="1" id="KW-0472">Membrane</keyword>
<protein>
    <submittedName>
        <fullName evidence="2">Uncharacterized protein</fullName>
    </submittedName>
</protein>
<evidence type="ECO:0000313" key="2">
    <source>
        <dbReference type="EMBL" id="AUP81464.1"/>
    </source>
</evidence>
<keyword evidence="3" id="KW-1185">Reference proteome</keyword>
<dbReference type="EMBL" id="CP025791">
    <property type="protein sequence ID" value="AUP81464.1"/>
    <property type="molecule type" value="Genomic_DNA"/>
</dbReference>
<name>A0A2K9PWN0_9FLAO</name>
<gene>
    <name evidence="2" type="ORF">C1H87_23175</name>
</gene>
<dbReference type="Proteomes" id="UP000235826">
    <property type="component" value="Chromosome"/>
</dbReference>
<organism evidence="2 3">
    <name type="scientific">Flavivirga eckloniae</name>
    <dbReference type="NCBI Taxonomy" id="1803846"/>
    <lineage>
        <taxon>Bacteria</taxon>
        <taxon>Pseudomonadati</taxon>
        <taxon>Bacteroidota</taxon>
        <taxon>Flavobacteriia</taxon>
        <taxon>Flavobacteriales</taxon>
        <taxon>Flavobacteriaceae</taxon>
        <taxon>Flavivirga</taxon>
    </lineage>
</organism>
<sequence length="92" mass="11035">MFGGAGHQLFKEIANRRRDRKDKASSKFDKKKLLNKRHGKKLEFNSPNLRTSELERLKAGIRSNLKKDRLKDYLLFFILFLILFSSFYYFMN</sequence>
<reference evidence="2 3" key="1">
    <citation type="submission" date="2018-01" db="EMBL/GenBank/DDBJ databases">
        <title>Complete genome sequence of Flavivirga eckloniae ECD14 isolated from seaweed Ecklonia cava.</title>
        <authorList>
            <person name="Lee J.H."/>
            <person name="Baik K.S."/>
            <person name="Seong C.N."/>
        </authorList>
    </citation>
    <scope>NUCLEOTIDE SEQUENCE [LARGE SCALE GENOMIC DNA]</scope>
    <source>
        <strain evidence="2 3">ECD14</strain>
    </source>
</reference>